<sequence>MAHTAGLDSRPNPFLLPTTTPPHSIPKGASGKPNFGSVGRITAEADLRSEINKRESSLEDGSRFLESLMGGSAGGGMPGGKLPFSEGGVVPSGEVGNNSYLLAQKMALDRQRSASDNLHWLGKEAALAVPSSGIIQDPLTFHKILKPRMADTTLSPYAQNSDLNPVMQGLRERSSSLINNNVAARLSSTGQGSLRENIDFQHAQFLAQASLGIQQQRLPSSLTNLLTQPTDNSIANVNPELLLSSGISQDPQVLALLQQQYLMQMQTQPQVPSLQL</sequence>
<dbReference type="EMBL" id="CM042880">
    <property type="protein sequence ID" value="KAI4389927.1"/>
    <property type="molecule type" value="Genomic_DNA"/>
</dbReference>
<proteinExistence type="predicted"/>
<evidence type="ECO:0000313" key="2">
    <source>
        <dbReference type="Proteomes" id="UP001057402"/>
    </source>
</evidence>
<evidence type="ECO:0000313" key="1">
    <source>
        <dbReference type="EMBL" id="KAI4389927.1"/>
    </source>
</evidence>
<keyword evidence="2" id="KW-1185">Reference proteome</keyword>
<comment type="caution">
    <text evidence="1">The sequence shown here is derived from an EMBL/GenBank/DDBJ whole genome shotgun (WGS) entry which is preliminary data.</text>
</comment>
<organism evidence="1 2">
    <name type="scientific">Melastoma candidum</name>
    <dbReference type="NCBI Taxonomy" id="119954"/>
    <lineage>
        <taxon>Eukaryota</taxon>
        <taxon>Viridiplantae</taxon>
        <taxon>Streptophyta</taxon>
        <taxon>Embryophyta</taxon>
        <taxon>Tracheophyta</taxon>
        <taxon>Spermatophyta</taxon>
        <taxon>Magnoliopsida</taxon>
        <taxon>eudicotyledons</taxon>
        <taxon>Gunneridae</taxon>
        <taxon>Pentapetalae</taxon>
        <taxon>rosids</taxon>
        <taxon>malvids</taxon>
        <taxon>Myrtales</taxon>
        <taxon>Melastomataceae</taxon>
        <taxon>Melastomatoideae</taxon>
        <taxon>Melastomateae</taxon>
        <taxon>Melastoma</taxon>
    </lineage>
</organism>
<protein>
    <submittedName>
        <fullName evidence="1">Uncharacterized protein</fullName>
    </submittedName>
</protein>
<dbReference type="Proteomes" id="UP001057402">
    <property type="component" value="Chromosome 1"/>
</dbReference>
<gene>
    <name evidence="1" type="ORF">MLD38_002094</name>
</gene>
<reference evidence="2" key="1">
    <citation type="journal article" date="2023" name="Front. Plant Sci.">
        <title>Chromosomal-level genome assembly of Melastoma candidum provides insights into trichome evolution.</title>
        <authorList>
            <person name="Zhong Y."/>
            <person name="Wu W."/>
            <person name="Sun C."/>
            <person name="Zou P."/>
            <person name="Liu Y."/>
            <person name="Dai S."/>
            <person name="Zhou R."/>
        </authorList>
    </citation>
    <scope>NUCLEOTIDE SEQUENCE [LARGE SCALE GENOMIC DNA]</scope>
</reference>
<accession>A0ACB9SGM6</accession>
<name>A0ACB9SGM6_9MYRT</name>